<name>A0AAV5WVH3_9BILA</name>
<evidence type="ECO:0000256" key="1">
    <source>
        <dbReference type="ARBA" id="ARBA00004123"/>
    </source>
</evidence>
<dbReference type="InterPro" id="IPR013083">
    <property type="entry name" value="Znf_RING/FYVE/PHD"/>
</dbReference>
<feature type="coiled-coil region" evidence="7">
    <location>
        <begin position="408"/>
        <end position="453"/>
    </location>
</feature>
<dbReference type="GO" id="GO:0008270">
    <property type="term" value="F:zinc ion binding"/>
    <property type="evidence" value="ECO:0007669"/>
    <property type="project" value="UniProtKB-KW"/>
</dbReference>
<keyword evidence="5" id="KW-0539">Nucleus</keyword>
<evidence type="ECO:0000256" key="4">
    <source>
        <dbReference type="ARBA" id="ARBA00022833"/>
    </source>
</evidence>
<dbReference type="Gene3D" id="3.30.40.10">
    <property type="entry name" value="Zinc/RING finger domain, C3HC4 (zinc finger)"/>
    <property type="match status" value="1"/>
</dbReference>
<feature type="non-terminal residue" evidence="10">
    <location>
        <position position="1"/>
    </location>
</feature>
<dbReference type="Proteomes" id="UP001432322">
    <property type="component" value="Unassembled WGS sequence"/>
</dbReference>
<keyword evidence="4" id="KW-0862">Zinc</keyword>
<organism evidence="10 11">
    <name type="scientific">Pristionchus fissidentatus</name>
    <dbReference type="NCBI Taxonomy" id="1538716"/>
    <lineage>
        <taxon>Eukaryota</taxon>
        <taxon>Metazoa</taxon>
        <taxon>Ecdysozoa</taxon>
        <taxon>Nematoda</taxon>
        <taxon>Chromadorea</taxon>
        <taxon>Rhabditida</taxon>
        <taxon>Rhabditina</taxon>
        <taxon>Diplogasteromorpha</taxon>
        <taxon>Diplogasteroidea</taxon>
        <taxon>Neodiplogasteridae</taxon>
        <taxon>Pristionchus</taxon>
    </lineage>
</organism>
<evidence type="ECO:0000256" key="2">
    <source>
        <dbReference type="ARBA" id="ARBA00022723"/>
    </source>
</evidence>
<feature type="region of interest" description="Disordered" evidence="8">
    <location>
        <begin position="1"/>
        <end position="44"/>
    </location>
</feature>
<evidence type="ECO:0000256" key="6">
    <source>
        <dbReference type="PROSITE-ProRule" id="PRU00146"/>
    </source>
</evidence>
<gene>
    <name evidence="10" type="ORF">PFISCL1PPCAC_27364</name>
</gene>
<dbReference type="GO" id="GO:0045893">
    <property type="term" value="P:positive regulation of DNA-templated transcription"/>
    <property type="evidence" value="ECO:0007669"/>
    <property type="project" value="TreeGrafter"/>
</dbReference>
<keyword evidence="2" id="KW-0479">Metal-binding</keyword>
<dbReference type="EMBL" id="BTSY01000007">
    <property type="protein sequence ID" value="GMT36067.1"/>
    <property type="molecule type" value="Genomic_DNA"/>
</dbReference>
<evidence type="ECO:0000256" key="5">
    <source>
        <dbReference type="ARBA" id="ARBA00023242"/>
    </source>
</evidence>
<dbReference type="InterPro" id="IPR037869">
    <property type="entry name" value="Spp1/CFP1"/>
</dbReference>
<comment type="subcellular location">
    <subcellularLocation>
        <location evidence="1">Nucleus</location>
    </subcellularLocation>
</comment>
<evidence type="ECO:0000256" key="8">
    <source>
        <dbReference type="SAM" id="MobiDB-lite"/>
    </source>
</evidence>
<protein>
    <recommendedName>
        <fullName evidence="9">PHD-type domain-containing protein</fullName>
    </recommendedName>
</protein>
<dbReference type="PANTHER" id="PTHR46174:SF1">
    <property type="entry name" value="CXXC-TYPE ZINC FINGER PROTEIN 1"/>
    <property type="match status" value="1"/>
</dbReference>
<dbReference type="PROSITE" id="PS50016">
    <property type="entry name" value="ZF_PHD_2"/>
    <property type="match status" value="1"/>
</dbReference>
<dbReference type="PANTHER" id="PTHR46174">
    <property type="entry name" value="CXXC-TYPE ZINC FINGER PROTEIN 1"/>
    <property type="match status" value="1"/>
</dbReference>
<dbReference type="SUPFAM" id="SSF57903">
    <property type="entry name" value="FYVE/PHD zinc finger"/>
    <property type="match status" value="1"/>
</dbReference>
<dbReference type="InterPro" id="IPR001965">
    <property type="entry name" value="Znf_PHD"/>
</dbReference>
<sequence length="595" mass="67814">SRRKNKSDNVHPPFYLPPGKRLPKRKPFKESEEEKKKKGGRKSKTQLDLEELQVLVDLKKNEEYNKTIYCICRKMGQSSTMIQCDECKEWMHTECIRIDAGLADHIHLYYCDKCVETAELVIVYEHSIDDYVKTRTRNIKSNETRKKNQELLGKVKIEVEEEIDVVDYGPRTNRCEICVNCYLLPDCNKCFYCVNKSARCKAVRCFDDPADTPDYDEEIAVITKRISAGTNSRKRRTPKNNRKKKSLSNSWISPIVIKEEIVDEDFPEIEVEPEEKRARAQKEEIIAEKPERREDIKVEAHCQKDNIVVDALLKKAACSKEEAEIVVAASTTEEAKEETAEKVVVQKTPICDAVDCATAPRNGKKFCEEHGRIENAQTALKFAGLHAHVSAMVGDLESEEEEQPDNFMEQFQETLRKEAEKNRLQEEMVKRRAEDLKRKAVEEQRQRDIATARTQLIAQPPPPQFIPPLPQQPQMNMVDLLLMLQAYNALPQNMPILPALAPMFNPYMFNAANPFLVQPNLLNYVPPANVALNAAPQQVVVPAQYINHQIANSSLTSTPVSNPSPALTSPTFNPDIANFTNISAVPQIFSNPRRP</sequence>
<feature type="compositionally biased region" description="Basic residues" evidence="8">
    <location>
        <begin position="232"/>
        <end position="246"/>
    </location>
</feature>
<keyword evidence="11" id="KW-1185">Reference proteome</keyword>
<evidence type="ECO:0000313" key="11">
    <source>
        <dbReference type="Proteomes" id="UP001432322"/>
    </source>
</evidence>
<evidence type="ECO:0000313" key="10">
    <source>
        <dbReference type="EMBL" id="GMT36067.1"/>
    </source>
</evidence>
<keyword evidence="3 6" id="KW-0863">Zinc-finger</keyword>
<dbReference type="AlphaFoldDB" id="A0AAV5WVH3"/>
<dbReference type="InterPro" id="IPR019787">
    <property type="entry name" value="Znf_PHD-finger"/>
</dbReference>
<dbReference type="InterPro" id="IPR011011">
    <property type="entry name" value="Znf_FYVE_PHD"/>
</dbReference>
<keyword evidence="7" id="KW-0175">Coiled coil</keyword>
<evidence type="ECO:0000256" key="7">
    <source>
        <dbReference type="SAM" id="Coils"/>
    </source>
</evidence>
<feature type="domain" description="PHD-type" evidence="9">
    <location>
        <begin position="67"/>
        <end position="117"/>
    </location>
</feature>
<dbReference type="SMART" id="SM00249">
    <property type="entry name" value="PHD"/>
    <property type="match status" value="1"/>
</dbReference>
<proteinExistence type="predicted"/>
<evidence type="ECO:0000256" key="3">
    <source>
        <dbReference type="ARBA" id="ARBA00022771"/>
    </source>
</evidence>
<dbReference type="GO" id="GO:0048188">
    <property type="term" value="C:Set1C/COMPASS complex"/>
    <property type="evidence" value="ECO:0007669"/>
    <property type="project" value="InterPro"/>
</dbReference>
<dbReference type="Pfam" id="PF00628">
    <property type="entry name" value="PHD"/>
    <property type="match status" value="1"/>
</dbReference>
<comment type="caution">
    <text evidence="10">The sequence shown here is derived from an EMBL/GenBank/DDBJ whole genome shotgun (WGS) entry which is preliminary data.</text>
</comment>
<evidence type="ECO:0000259" key="9">
    <source>
        <dbReference type="PROSITE" id="PS50016"/>
    </source>
</evidence>
<accession>A0AAV5WVH3</accession>
<reference evidence="10" key="1">
    <citation type="submission" date="2023-10" db="EMBL/GenBank/DDBJ databases">
        <title>Genome assembly of Pristionchus species.</title>
        <authorList>
            <person name="Yoshida K."/>
            <person name="Sommer R.J."/>
        </authorList>
    </citation>
    <scope>NUCLEOTIDE SEQUENCE</scope>
    <source>
        <strain evidence="10">RS5133</strain>
    </source>
</reference>
<feature type="region of interest" description="Disordered" evidence="8">
    <location>
        <begin position="227"/>
        <end position="246"/>
    </location>
</feature>